<protein>
    <submittedName>
        <fullName evidence="2">Uncharacterized protein</fullName>
    </submittedName>
</protein>
<dbReference type="PANTHER" id="PTHR28630:SF3">
    <property type="entry name" value="PEROXIREDOXIN-LIKE 2C"/>
    <property type="match status" value="1"/>
</dbReference>
<dbReference type="Gene3D" id="3.40.30.10">
    <property type="entry name" value="Glutaredoxin"/>
    <property type="match status" value="1"/>
</dbReference>
<dbReference type="EMBL" id="SKBQ01000017">
    <property type="protein sequence ID" value="TPX16507.1"/>
    <property type="molecule type" value="Genomic_DNA"/>
</dbReference>
<dbReference type="GeneID" id="41971248"/>
<dbReference type="OrthoDB" id="40334at2759"/>
<dbReference type="InterPro" id="IPR032801">
    <property type="entry name" value="PXL2A/B/C"/>
</dbReference>
<keyword evidence="3" id="KW-1185">Reference proteome</keyword>
<dbReference type="RefSeq" id="XP_030998218.1">
    <property type="nucleotide sequence ID" value="XM_031138142.1"/>
</dbReference>
<comment type="caution">
    <text evidence="2">The sequence shown here is derived from an EMBL/GenBank/DDBJ whole genome shotgun (WGS) entry which is preliminary data.</text>
</comment>
<dbReference type="AlphaFoldDB" id="A0A507B9I4"/>
<dbReference type="STRING" id="1093900.A0A507B9I4"/>
<evidence type="ECO:0000313" key="3">
    <source>
        <dbReference type="Proteomes" id="UP000319257"/>
    </source>
</evidence>
<feature type="region of interest" description="Disordered" evidence="1">
    <location>
        <begin position="1"/>
        <end position="20"/>
    </location>
</feature>
<dbReference type="Pfam" id="PF13911">
    <property type="entry name" value="AhpC-TSA_2"/>
    <property type="match status" value="1"/>
</dbReference>
<evidence type="ECO:0000256" key="1">
    <source>
        <dbReference type="SAM" id="MobiDB-lite"/>
    </source>
</evidence>
<reference evidence="2 3" key="1">
    <citation type="submission" date="2019-06" db="EMBL/GenBank/DDBJ databases">
        <title>Draft genome sequence of the filamentous fungus Phialemoniopsis curvata isolated from diesel fuel.</title>
        <authorList>
            <person name="Varaljay V.A."/>
            <person name="Lyon W.J."/>
            <person name="Crouch A.L."/>
            <person name="Drake C.E."/>
            <person name="Hollomon J.M."/>
            <person name="Nadeau L.J."/>
            <person name="Nunn H.S."/>
            <person name="Stevenson B.S."/>
            <person name="Bojanowski C.L."/>
            <person name="Crookes-Goodson W.J."/>
        </authorList>
    </citation>
    <scope>NUCLEOTIDE SEQUENCE [LARGE SCALE GENOMIC DNA]</scope>
    <source>
        <strain evidence="2 3">D216</strain>
    </source>
</reference>
<dbReference type="PANTHER" id="PTHR28630">
    <property type="match status" value="1"/>
</dbReference>
<dbReference type="InParanoid" id="A0A507B9I4"/>
<dbReference type="SUPFAM" id="SSF52833">
    <property type="entry name" value="Thioredoxin-like"/>
    <property type="match status" value="1"/>
</dbReference>
<name>A0A507B9I4_9PEZI</name>
<accession>A0A507B9I4</accession>
<evidence type="ECO:0000313" key="2">
    <source>
        <dbReference type="EMBL" id="TPX16507.1"/>
    </source>
</evidence>
<dbReference type="InterPro" id="IPR036249">
    <property type="entry name" value="Thioredoxin-like_sf"/>
</dbReference>
<organism evidence="2 3">
    <name type="scientific">Thyridium curvatum</name>
    <dbReference type="NCBI Taxonomy" id="1093900"/>
    <lineage>
        <taxon>Eukaryota</taxon>
        <taxon>Fungi</taxon>
        <taxon>Dikarya</taxon>
        <taxon>Ascomycota</taxon>
        <taxon>Pezizomycotina</taxon>
        <taxon>Sordariomycetes</taxon>
        <taxon>Sordariomycetidae</taxon>
        <taxon>Thyridiales</taxon>
        <taxon>Thyridiaceae</taxon>
        <taxon>Thyridium</taxon>
    </lineage>
</organism>
<dbReference type="Proteomes" id="UP000319257">
    <property type="component" value="Unassembled WGS sequence"/>
</dbReference>
<proteinExistence type="predicted"/>
<sequence length="232" mass="25282">MTTPAACEAGGSQAAPVAPGVDPNAVPTAETLSAAWDLTVLDREGKQVPFKDIVNASPRVLVMFIRHWFCPACQTYMQKLVGTVTPELLSSLPVKTSIVVIGNGGYQLIDHWKREANCPFPVYADSNLKLYEAFQLPRSMGSKGSDYYNGNVLQGFLKAMSQVIWMPHKVHKAGDPSQNGGELLFEPAAAGKNGMKEVTWCHRMQHAADHAKFEDVFKRLGIENISRVAGPA</sequence>
<gene>
    <name evidence="2" type="ORF">E0L32_003801</name>
</gene>